<protein>
    <submittedName>
        <fullName evidence="2">Alpha/beta hydrolase</fullName>
    </submittedName>
</protein>
<dbReference type="PANTHER" id="PTHR43798">
    <property type="entry name" value="MONOACYLGLYCEROL LIPASE"/>
    <property type="match status" value="1"/>
</dbReference>
<dbReference type="InterPro" id="IPR050266">
    <property type="entry name" value="AB_hydrolase_sf"/>
</dbReference>
<dbReference type="InterPro" id="IPR029058">
    <property type="entry name" value="AB_hydrolase_fold"/>
</dbReference>
<dbReference type="SUPFAM" id="SSF53474">
    <property type="entry name" value="alpha/beta-Hydrolases"/>
    <property type="match status" value="1"/>
</dbReference>
<organism evidence="2 3">
    <name type="scientific">Ramlibacter agri</name>
    <dbReference type="NCBI Taxonomy" id="2728837"/>
    <lineage>
        <taxon>Bacteria</taxon>
        <taxon>Pseudomonadati</taxon>
        <taxon>Pseudomonadota</taxon>
        <taxon>Betaproteobacteria</taxon>
        <taxon>Burkholderiales</taxon>
        <taxon>Comamonadaceae</taxon>
        <taxon>Ramlibacter</taxon>
    </lineage>
</organism>
<dbReference type="GO" id="GO:0016787">
    <property type="term" value="F:hydrolase activity"/>
    <property type="evidence" value="ECO:0007669"/>
    <property type="project" value="UniProtKB-KW"/>
</dbReference>
<dbReference type="EMBL" id="JABBFX010000001">
    <property type="protein sequence ID" value="NML44703.1"/>
    <property type="molecule type" value="Genomic_DNA"/>
</dbReference>
<feature type="domain" description="AB hydrolase-1" evidence="1">
    <location>
        <begin position="37"/>
        <end position="262"/>
    </location>
</feature>
<dbReference type="Gene3D" id="3.40.50.1820">
    <property type="entry name" value="alpha/beta hydrolase"/>
    <property type="match status" value="1"/>
</dbReference>
<name>A0A848H839_9BURK</name>
<keyword evidence="2" id="KW-0378">Hydrolase</keyword>
<gene>
    <name evidence="2" type="ORF">HHL11_13140</name>
</gene>
<evidence type="ECO:0000313" key="3">
    <source>
        <dbReference type="Proteomes" id="UP000541185"/>
    </source>
</evidence>
<dbReference type="Pfam" id="PF12697">
    <property type="entry name" value="Abhydrolase_6"/>
    <property type="match status" value="1"/>
</dbReference>
<keyword evidence="3" id="KW-1185">Reference proteome</keyword>
<evidence type="ECO:0000259" key="1">
    <source>
        <dbReference type="Pfam" id="PF12697"/>
    </source>
</evidence>
<dbReference type="AlphaFoldDB" id="A0A848H839"/>
<dbReference type="InterPro" id="IPR000073">
    <property type="entry name" value="AB_hydrolase_1"/>
</dbReference>
<evidence type="ECO:0000313" key="2">
    <source>
        <dbReference type="EMBL" id="NML44703.1"/>
    </source>
</evidence>
<comment type="caution">
    <text evidence="2">The sequence shown here is derived from an EMBL/GenBank/DDBJ whole genome shotgun (WGS) entry which is preliminary data.</text>
</comment>
<accession>A0A848H839</accession>
<proteinExistence type="predicted"/>
<dbReference type="GO" id="GO:0016020">
    <property type="term" value="C:membrane"/>
    <property type="evidence" value="ECO:0007669"/>
    <property type="project" value="TreeGrafter"/>
</dbReference>
<dbReference type="RefSeq" id="WP_169418812.1">
    <property type="nucleotide sequence ID" value="NZ_JABBFX010000001.1"/>
</dbReference>
<dbReference type="Proteomes" id="UP000541185">
    <property type="component" value="Unassembled WGS sequence"/>
</dbReference>
<sequence>MKTEALLSCFPERVLPLSGGAQVAVRERGTPGQGPALVLLHGISSSAASWVPALPQQHVVAWDAPGYGLSTPLQQAAPAAADYAQRLHETLLALGITRCVLVGHSLGCLMACAYAARSERIELQRVVLISPARGYGDDAQASERVRRERTQALESKGVAGIAAAIDQRLVTANASDEARAWVRWNAARLHPQGYLQAVQMLANSTLAAIPAGIPVEVHCGDADVVTPPASCEQAARALGASYQPIPDAGHASHAERPDAVAAILRAAASDK</sequence>
<dbReference type="PANTHER" id="PTHR43798:SF33">
    <property type="entry name" value="HYDROLASE, PUTATIVE (AFU_ORTHOLOGUE AFUA_2G14860)-RELATED"/>
    <property type="match status" value="1"/>
</dbReference>
<reference evidence="2 3" key="1">
    <citation type="submission" date="2020-04" db="EMBL/GenBank/DDBJ databases">
        <title>Ramlibacter sp. G-1-2-2 isolated from soil.</title>
        <authorList>
            <person name="Dahal R.H."/>
        </authorList>
    </citation>
    <scope>NUCLEOTIDE SEQUENCE [LARGE SCALE GENOMIC DNA]</scope>
    <source>
        <strain evidence="2 3">G-1-2-2</strain>
    </source>
</reference>